<name>A0A9P7J9G6_9AGAM</name>
<dbReference type="GeneID" id="64594890"/>
<reference evidence="1" key="1">
    <citation type="journal article" date="2020" name="New Phytol.">
        <title>Comparative genomics reveals dynamic genome evolution in host specialist ectomycorrhizal fungi.</title>
        <authorList>
            <person name="Lofgren L.A."/>
            <person name="Nguyen N.H."/>
            <person name="Vilgalys R."/>
            <person name="Ruytinx J."/>
            <person name="Liao H.L."/>
            <person name="Branco S."/>
            <person name="Kuo A."/>
            <person name="LaButti K."/>
            <person name="Lipzen A."/>
            <person name="Andreopoulos W."/>
            <person name="Pangilinan J."/>
            <person name="Riley R."/>
            <person name="Hundley H."/>
            <person name="Na H."/>
            <person name="Barry K."/>
            <person name="Grigoriev I.V."/>
            <person name="Stajich J.E."/>
            <person name="Kennedy P.G."/>
        </authorList>
    </citation>
    <scope>NUCLEOTIDE SEQUENCE</scope>
    <source>
        <strain evidence="1">S12</strain>
    </source>
</reference>
<gene>
    <name evidence="1" type="ORF">HD556DRAFT_1315400</name>
</gene>
<dbReference type="EMBL" id="JABBWE010000001">
    <property type="protein sequence ID" value="KAG1809766.1"/>
    <property type="molecule type" value="Genomic_DNA"/>
</dbReference>
<organism evidence="1 2">
    <name type="scientific">Suillus plorans</name>
    <dbReference type="NCBI Taxonomy" id="116603"/>
    <lineage>
        <taxon>Eukaryota</taxon>
        <taxon>Fungi</taxon>
        <taxon>Dikarya</taxon>
        <taxon>Basidiomycota</taxon>
        <taxon>Agaricomycotina</taxon>
        <taxon>Agaricomycetes</taxon>
        <taxon>Agaricomycetidae</taxon>
        <taxon>Boletales</taxon>
        <taxon>Suillineae</taxon>
        <taxon>Suillaceae</taxon>
        <taxon>Suillus</taxon>
    </lineage>
</organism>
<keyword evidence="2" id="KW-1185">Reference proteome</keyword>
<evidence type="ECO:0000313" key="2">
    <source>
        <dbReference type="Proteomes" id="UP000719766"/>
    </source>
</evidence>
<comment type="caution">
    <text evidence="1">The sequence shown here is derived from an EMBL/GenBank/DDBJ whole genome shotgun (WGS) entry which is preliminary data.</text>
</comment>
<sequence>MEPVEDQSSSQSGCVYPEPTEYQPSVADVLRLKRYLQRKLPMELIERIIDEANYWPHSTLYIERPITVPLYREGKRSEEGIFIRTLPLGVHGTEGEFRILEKDFEAGGAAWERKLLLGGLDDTLPSAPMLSSHPCRKIEFQNWTHDQRLRKQFPHTFTASYVWCDVSIERLETPISDTIEWPARFLFNECKTELSIIPQDTGSPLFPLSTKLSKNLAAKTSGSDHTMFWHASDGFDKDADGDCFWHFLDNTFDRQDAKTAEVGKMVRSLRVGDCMSLFAHSRFPNSEGKVHQARVTVYWAV</sequence>
<evidence type="ECO:0000313" key="1">
    <source>
        <dbReference type="EMBL" id="KAG1809766.1"/>
    </source>
</evidence>
<dbReference type="OrthoDB" id="66095at2759"/>
<dbReference type="AlphaFoldDB" id="A0A9P7J9G6"/>
<proteinExistence type="predicted"/>
<dbReference type="Proteomes" id="UP000719766">
    <property type="component" value="Unassembled WGS sequence"/>
</dbReference>
<dbReference type="RefSeq" id="XP_041167431.1">
    <property type="nucleotide sequence ID" value="XM_041301126.1"/>
</dbReference>
<protein>
    <submittedName>
        <fullName evidence="1">Uncharacterized protein</fullName>
    </submittedName>
</protein>
<accession>A0A9P7J9G6</accession>